<dbReference type="EMBL" id="KZ678130">
    <property type="protein sequence ID" value="PSN72255.1"/>
    <property type="molecule type" value="Genomic_DNA"/>
</dbReference>
<name>A0A2T2P3L2_CORCC</name>
<organism evidence="1 2">
    <name type="scientific">Corynespora cassiicola Philippines</name>
    <dbReference type="NCBI Taxonomy" id="1448308"/>
    <lineage>
        <taxon>Eukaryota</taxon>
        <taxon>Fungi</taxon>
        <taxon>Dikarya</taxon>
        <taxon>Ascomycota</taxon>
        <taxon>Pezizomycotina</taxon>
        <taxon>Dothideomycetes</taxon>
        <taxon>Pleosporomycetidae</taxon>
        <taxon>Pleosporales</taxon>
        <taxon>Corynesporascaceae</taxon>
        <taxon>Corynespora</taxon>
    </lineage>
</organism>
<keyword evidence="2" id="KW-1185">Reference proteome</keyword>
<evidence type="ECO:0000313" key="2">
    <source>
        <dbReference type="Proteomes" id="UP000240883"/>
    </source>
</evidence>
<evidence type="ECO:0000313" key="1">
    <source>
        <dbReference type="EMBL" id="PSN72255.1"/>
    </source>
</evidence>
<accession>A0A2T2P3L2</accession>
<dbReference type="Proteomes" id="UP000240883">
    <property type="component" value="Unassembled WGS sequence"/>
</dbReference>
<reference evidence="1 2" key="1">
    <citation type="journal article" date="2018" name="Front. Microbiol.">
        <title>Genome-Wide Analysis of Corynespora cassiicola Leaf Fall Disease Putative Effectors.</title>
        <authorList>
            <person name="Lopez D."/>
            <person name="Ribeiro S."/>
            <person name="Label P."/>
            <person name="Fumanal B."/>
            <person name="Venisse J.S."/>
            <person name="Kohler A."/>
            <person name="de Oliveira R.R."/>
            <person name="Labutti K."/>
            <person name="Lipzen A."/>
            <person name="Lail K."/>
            <person name="Bauer D."/>
            <person name="Ohm R.A."/>
            <person name="Barry K.W."/>
            <person name="Spatafora J."/>
            <person name="Grigoriev I.V."/>
            <person name="Martin F.M."/>
            <person name="Pujade-Renaud V."/>
        </authorList>
    </citation>
    <scope>NUCLEOTIDE SEQUENCE [LARGE SCALE GENOMIC DNA]</scope>
    <source>
        <strain evidence="1 2">Philippines</strain>
    </source>
</reference>
<sequence>MPTECSFHKTLEFFSGEEALKVDKRTDRIALKTLFDKMAYSYFSFRQDTLLYEEQAQNFRNLCDKIANQVVMHDEFKKLLRGVPKLKDALAAIIICGIKRVWEKV</sequence>
<protein>
    <submittedName>
        <fullName evidence="1">Uncharacterized protein</fullName>
    </submittedName>
</protein>
<dbReference type="OrthoDB" id="5416609at2759"/>
<proteinExistence type="predicted"/>
<gene>
    <name evidence="1" type="ORF">BS50DRAFT_583820</name>
</gene>
<dbReference type="AlphaFoldDB" id="A0A2T2P3L2"/>
<dbReference type="STRING" id="1448308.A0A2T2P3L2"/>